<dbReference type="PANTHER" id="PTHR10381:SF70">
    <property type="entry name" value="ATP-DEPENDENT CLP PROTEASE PROTEOLYTIC SUBUNIT"/>
    <property type="match status" value="1"/>
</dbReference>
<evidence type="ECO:0000256" key="1">
    <source>
        <dbReference type="ARBA" id="ARBA00007039"/>
    </source>
</evidence>
<evidence type="ECO:0000313" key="9">
    <source>
        <dbReference type="Proteomes" id="UP000432350"/>
    </source>
</evidence>
<accession>A0A653YR79</accession>
<dbReference type="CDD" id="cd07016">
    <property type="entry name" value="S14_ClpP_1"/>
    <property type="match status" value="1"/>
</dbReference>
<keyword evidence="2" id="KW-0963">Cytoplasm</keyword>
<evidence type="ECO:0000256" key="4">
    <source>
        <dbReference type="ARBA" id="ARBA00022801"/>
    </source>
</evidence>
<feature type="compositionally biased region" description="Basic and acidic residues" evidence="7">
    <location>
        <begin position="344"/>
        <end position="356"/>
    </location>
</feature>
<proteinExistence type="inferred from homology"/>
<evidence type="ECO:0000256" key="2">
    <source>
        <dbReference type="ARBA" id="ARBA00022490"/>
    </source>
</evidence>
<evidence type="ECO:0000256" key="7">
    <source>
        <dbReference type="SAM" id="MobiDB-lite"/>
    </source>
</evidence>
<keyword evidence="3 8" id="KW-0645">Protease</keyword>
<dbReference type="PANTHER" id="PTHR10381">
    <property type="entry name" value="ATP-DEPENDENT CLP PROTEASE PROTEOLYTIC SUBUNIT"/>
    <property type="match status" value="1"/>
</dbReference>
<dbReference type="NCBIfam" id="NF045542">
    <property type="entry name" value="Clp_rel_HeadMat"/>
    <property type="match status" value="1"/>
</dbReference>
<protein>
    <recommendedName>
        <fullName evidence="6">ATP-dependent Clp protease proteolytic subunit</fullName>
    </recommendedName>
</protein>
<dbReference type="GO" id="GO:0009368">
    <property type="term" value="C:endopeptidase Clp complex"/>
    <property type="evidence" value="ECO:0007669"/>
    <property type="project" value="TreeGrafter"/>
</dbReference>
<dbReference type="InterPro" id="IPR023562">
    <property type="entry name" value="ClpP/TepA"/>
</dbReference>
<dbReference type="InterPro" id="IPR001907">
    <property type="entry name" value="ClpP"/>
</dbReference>
<evidence type="ECO:0000313" key="8">
    <source>
        <dbReference type="EMBL" id="VXC45038.1"/>
    </source>
</evidence>
<dbReference type="GO" id="GO:0006515">
    <property type="term" value="P:protein quality control for misfolded or incompletely synthesized proteins"/>
    <property type="evidence" value="ECO:0007669"/>
    <property type="project" value="TreeGrafter"/>
</dbReference>
<dbReference type="InterPro" id="IPR029045">
    <property type="entry name" value="ClpP/crotonase-like_dom_sf"/>
</dbReference>
<reference evidence="8 9" key="1">
    <citation type="submission" date="2019-10" db="EMBL/GenBank/DDBJ databases">
        <authorList>
            <person name="Karimi E."/>
        </authorList>
    </citation>
    <scope>NUCLEOTIDE SEQUENCE [LARGE SCALE GENOMIC DNA]</scope>
    <source>
        <strain evidence="8">Sphingobacterium sp. 8BC</strain>
    </source>
</reference>
<dbReference type="PRINTS" id="PR00127">
    <property type="entry name" value="CLPPROTEASEP"/>
</dbReference>
<feature type="region of interest" description="Disordered" evidence="7">
    <location>
        <begin position="326"/>
        <end position="361"/>
    </location>
</feature>
<dbReference type="Proteomes" id="UP000432350">
    <property type="component" value="Unassembled WGS sequence"/>
</dbReference>
<dbReference type="GO" id="GO:0051117">
    <property type="term" value="F:ATPase binding"/>
    <property type="evidence" value="ECO:0007669"/>
    <property type="project" value="TreeGrafter"/>
</dbReference>
<dbReference type="AlphaFoldDB" id="A0A653YR79"/>
<gene>
    <name evidence="8" type="ORF">SPHINGO8BC_110259</name>
</gene>
<dbReference type="GO" id="GO:0004176">
    <property type="term" value="F:ATP-dependent peptidase activity"/>
    <property type="evidence" value="ECO:0007669"/>
    <property type="project" value="InterPro"/>
</dbReference>
<dbReference type="RefSeq" id="WP_159333266.1">
    <property type="nucleotide sequence ID" value="NZ_LR733857.1"/>
</dbReference>
<evidence type="ECO:0000256" key="6">
    <source>
        <dbReference type="RuleBase" id="RU003567"/>
    </source>
</evidence>
<evidence type="ECO:0000256" key="5">
    <source>
        <dbReference type="ARBA" id="ARBA00022825"/>
    </source>
</evidence>
<dbReference type="GO" id="GO:0004252">
    <property type="term" value="F:serine-type endopeptidase activity"/>
    <property type="evidence" value="ECO:0007669"/>
    <property type="project" value="InterPro"/>
</dbReference>
<evidence type="ECO:0000256" key="3">
    <source>
        <dbReference type="ARBA" id="ARBA00022670"/>
    </source>
</evidence>
<name>A0A653YR79_SPHMU</name>
<dbReference type="Gene3D" id="1.20.5.170">
    <property type="match status" value="1"/>
</dbReference>
<dbReference type="EMBL" id="CABWMV010000003">
    <property type="protein sequence ID" value="VXC45038.1"/>
    <property type="molecule type" value="Genomic_DNA"/>
</dbReference>
<sequence length="374" mass="41018">MKQRYFAIVTSSKDNIGELKIYGVIGDWWDGNTSTDFLHAFKELEAKFDTIHIHINSPGGSVHEGLPIVNAIKASTKDVHTYVDGIAFSMGAMIAIAAKKKNAHMAKGSLLMLHSVSTYIYGNAQALRDEADVLDKYDDTLGSVIATRTGKNMDSVRSDYMNHKDNYFTPDEALAEGLIDSIEDYEAEETPSNVRNMTQTQIAAWYNERMQEPSESLMQKITGRLKAALGVNNNSNDMFGNKFSKLGALAKLAAASITAQQVDDVNAQIVENGIEGVTLVLDSELEEKVNLVTTLQTDKSALETKVSGLEKTVGEKDARIAELEKQVKDLGSKPAEPPVVPVTDKNDTPDGGKKEEVEDFTTDYDREAIKLFGK</sequence>
<keyword evidence="4" id="KW-0378">Hydrolase</keyword>
<dbReference type="SUPFAM" id="SSF52096">
    <property type="entry name" value="ClpP/crotonase"/>
    <property type="match status" value="1"/>
</dbReference>
<comment type="similarity">
    <text evidence="1 6">Belongs to the peptidase S14 family.</text>
</comment>
<organism evidence="8 9">
    <name type="scientific">Sphingobacterium multivorum</name>
    <dbReference type="NCBI Taxonomy" id="28454"/>
    <lineage>
        <taxon>Bacteria</taxon>
        <taxon>Pseudomonadati</taxon>
        <taxon>Bacteroidota</taxon>
        <taxon>Sphingobacteriia</taxon>
        <taxon>Sphingobacteriales</taxon>
        <taxon>Sphingobacteriaceae</taxon>
        <taxon>Sphingobacterium</taxon>
    </lineage>
</organism>
<keyword evidence="5" id="KW-0720">Serine protease</keyword>
<dbReference type="Gene3D" id="3.90.226.10">
    <property type="entry name" value="2-enoyl-CoA Hydratase, Chain A, domain 1"/>
    <property type="match status" value="1"/>
</dbReference>
<dbReference type="Pfam" id="PF00574">
    <property type="entry name" value="CLP_protease"/>
    <property type="match status" value="1"/>
</dbReference>